<organism evidence="4 5">
    <name type="scientific">Roseibium porphyridii</name>
    <dbReference type="NCBI Taxonomy" id="2866279"/>
    <lineage>
        <taxon>Bacteria</taxon>
        <taxon>Pseudomonadati</taxon>
        <taxon>Pseudomonadota</taxon>
        <taxon>Alphaproteobacteria</taxon>
        <taxon>Hyphomicrobiales</taxon>
        <taxon>Stappiaceae</taxon>
        <taxon>Roseibium</taxon>
    </lineage>
</organism>
<comment type="caution">
    <text evidence="2">Lacks conserved residue(s) required for the propagation of feature annotation.</text>
</comment>
<proteinExistence type="predicted"/>
<evidence type="ECO:0000256" key="2">
    <source>
        <dbReference type="PROSITE-ProRule" id="PRU00335"/>
    </source>
</evidence>
<dbReference type="Proteomes" id="UP001209803">
    <property type="component" value="Chromosome"/>
</dbReference>
<sequence>MSQIASESDVSRQSVYLHFKTRGGLLLALVQRADERFEVKEGFFAALEIGDPIKRLDACMEVWFDFAVKIHPVATDLIRLRRTDSDADTAWTDRMSELRAWEHQLIQSLSDDEALSSDWSVDDAADYLWASTSIQIWDVLYNDRSWSAEKISKVLRRSIAKTLLQ</sequence>
<feature type="domain" description="HTH tetR-type" evidence="3">
    <location>
        <begin position="1"/>
        <end position="37"/>
    </location>
</feature>
<evidence type="ECO:0000313" key="5">
    <source>
        <dbReference type="Proteomes" id="UP001209803"/>
    </source>
</evidence>
<reference evidence="4 5" key="1">
    <citation type="submission" date="2023-03" db="EMBL/GenBank/DDBJ databases">
        <title>Roseibium porphyridii sp. nov. and Roseibium rhodosorbium sp. nov. isolated from marine algae, Porphyridium cruentum and Rhodosorus marinus, respectively.</title>
        <authorList>
            <person name="Lee M.W."/>
            <person name="Choi B.J."/>
            <person name="Lee J.K."/>
            <person name="Choi D.G."/>
            <person name="Baek J.H."/>
            <person name="Bayburt H."/>
            <person name="Kim J.M."/>
            <person name="Han D.M."/>
            <person name="Kim K.H."/>
            <person name="Jeon C.O."/>
        </authorList>
    </citation>
    <scope>NUCLEOTIDE SEQUENCE [LARGE SCALE GENOMIC DNA]</scope>
    <source>
        <strain evidence="4 5">KMA01</strain>
    </source>
</reference>
<keyword evidence="5" id="KW-1185">Reference proteome</keyword>
<evidence type="ECO:0000313" key="4">
    <source>
        <dbReference type="EMBL" id="WFE89798.1"/>
    </source>
</evidence>
<keyword evidence="1 2" id="KW-0238">DNA-binding</keyword>
<protein>
    <submittedName>
        <fullName evidence="4">TetR/AcrR family transcriptional regulator</fullName>
    </submittedName>
</protein>
<dbReference type="RefSeq" id="WP_285806049.1">
    <property type="nucleotide sequence ID" value="NZ_CP120863.1"/>
</dbReference>
<dbReference type="Gene3D" id="1.10.357.10">
    <property type="entry name" value="Tetracycline Repressor, domain 2"/>
    <property type="match status" value="1"/>
</dbReference>
<dbReference type="SUPFAM" id="SSF46689">
    <property type="entry name" value="Homeodomain-like"/>
    <property type="match status" value="1"/>
</dbReference>
<dbReference type="EMBL" id="CP120863">
    <property type="protein sequence ID" value="WFE89798.1"/>
    <property type="molecule type" value="Genomic_DNA"/>
</dbReference>
<dbReference type="PROSITE" id="PS50977">
    <property type="entry name" value="HTH_TETR_2"/>
    <property type="match status" value="1"/>
</dbReference>
<dbReference type="InterPro" id="IPR001647">
    <property type="entry name" value="HTH_TetR"/>
</dbReference>
<accession>A0ABY8F2U4</accession>
<evidence type="ECO:0000259" key="3">
    <source>
        <dbReference type="PROSITE" id="PS50977"/>
    </source>
</evidence>
<dbReference type="InterPro" id="IPR009057">
    <property type="entry name" value="Homeodomain-like_sf"/>
</dbReference>
<gene>
    <name evidence="4" type="ORF">K1718_00100</name>
</gene>
<name>A0ABY8F2U4_9HYPH</name>
<evidence type="ECO:0000256" key="1">
    <source>
        <dbReference type="ARBA" id="ARBA00023125"/>
    </source>
</evidence>